<evidence type="ECO:0000256" key="9">
    <source>
        <dbReference type="ARBA" id="ARBA00023235"/>
    </source>
</evidence>
<accession>A0A5P3AKP7</accession>
<dbReference type="InterPro" id="IPR044524">
    <property type="entry name" value="Isoase_HisA-like"/>
</dbReference>
<dbReference type="EMBL" id="CP031598">
    <property type="protein sequence ID" value="QEW28928.1"/>
    <property type="molecule type" value="Genomic_DNA"/>
</dbReference>
<evidence type="ECO:0000313" key="13">
    <source>
        <dbReference type="Proteomes" id="UP000325785"/>
    </source>
</evidence>
<evidence type="ECO:0000256" key="3">
    <source>
        <dbReference type="ARBA" id="ARBA00005133"/>
    </source>
</evidence>
<dbReference type="CDD" id="cd04732">
    <property type="entry name" value="HisA"/>
    <property type="match status" value="1"/>
</dbReference>
<evidence type="ECO:0000256" key="1">
    <source>
        <dbReference type="ARBA" id="ARBA00000901"/>
    </source>
</evidence>
<feature type="region of interest" description="Disordered" evidence="11">
    <location>
        <begin position="257"/>
        <end position="289"/>
    </location>
</feature>
<dbReference type="GO" id="GO:0000105">
    <property type="term" value="P:L-histidine biosynthetic process"/>
    <property type="evidence" value="ECO:0007669"/>
    <property type="project" value="UniProtKB-UniPathway"/>
</dbReference>
<dbReference type="InterPro" id="IPR023016">
    <property type="entry name" value="HisA/PriA"/>
</dbReference>
<evidence type="ECO:0000256" key="2">
    <source>
        <dbReference type="ARBA" id="ARBA00004496"/>
    </source>
</evidence>
<evidence type="ECO:0000256" key="5">
    <source>
        <dbReference type="ARBA" id="ARBA00012550"/>
    </source>
</evidence>
<comment type="catalytic activity">
    <reaction evidence="1">
        <text>1-(5-phospho-beta-D-ribosyl)-5-[(5-phospho-beta-D-ribosylamino)methylideneamino]imidazole-4-carboxamide = 5-[(5-phospho-1-deoxy-D-ribulos-1-ylimino)methylamino]-1-(5-phospho-beta-D-ribosyl)imidazole-4-carboxamide</text>
        <dbReference type="Rhea" id="RHEA:15469"/>
        <dbReference type="ChEBI" id="CHEBI:58435"/>
        <dbReference type="ChEBI" id="CHEBI:58525"/>
        <dbReference type="EC" id="5.3.1.16"/>
    </reaction>
</comment>
<evidence type="ECO:0000256" key="6">
    <source>
        <dbReference type="ARBA" id="ARBA00022490"/>
    </source>
</evidence>
<evidence type="ECO:0000256" key="4">
    <source>
        <dbReference type="ARBA" id="ARBA00009667"/>
    </source>
</evidence>
<dbReference type="InterPro" id="IPR011060">
    <property type="entry name" value="RibuloseP-bd_barrel"/>
</dbReference>
<reference evidence="12 13" key="1">
    <citation type="submission" date="2018-08" db="EMBL/GenBank/DDBJ databases">
        <title>Genetic Globetrotter - A new plasmid hitch-hiking vast phylogenetic and geographic distances.</title>
        <authorList>
            <person name="Vollmers J."/>
            <person name="Petersen J."/>
        </authorList>
    </citation>
    <scope>NUCLEOTIDE SEQUENCE [LARGE SCALE GENOMIC DNA]</scope>
    <source>
        <strain evidence="12 13">DSM 26383</strain>
    </source>
</reference>
<keyword evidence="8 10" id="KW-0368">Histidine biosynthesis</keyword>
<dbReference type="PANTHER" id="PTHR43090:SF2">
    <property type="entry name" value="1-(5-PHOSPHORIBOSYL)-5-[(5-PHOSPHORIBOSYLAMINO)METHYLIDENEAMINO] IMIDAZOLE-4-CARBOXAMIDE ISOMERASE"/>
    <property type="match status" value="1"/>
</dbReference>
<name>A0A5P3AKP7_9RHOB</name>
<evidence type="ECO:0000256" key="10">
    <source>
        <dbReference type="RuleBase" id="RU003657"/>
    </source>
</evidence>
<comment type="subcellular location">
    <subcellularLocation>
        <location evidence="2">Cytoplasm</location>
    </subcellularLocation>
</comment>
<proteinExistence type="inferred from homology"/>
<organism evidence="12 13">
    <name type="scientific">Roseovarius indicus</name>
    <dbReference type="NCBI Taxonomy" id="540747"/>
    <lineage>
        <taxon>Bacteria</taxon>
        <taxon>Pseudomonadati</taxon>
        <taxon>Pseudomonadota</taxon>
        <taxon>Alphaproteobacteria</taxon>
        <taxon>Rhodobacterales</taxon>
        <taxon>Roseobacteraceae</taxon>
        <taxon>Roseovarius</taxon>
    </lineage>
</organism>
<dbReference type="InterPro" id="IPR013785">
    <property type="entry name" value="Aldolase_TIM"/>
</dbReference>
<evidence type="ECO:0000256" key="11">
    <source>
        <dbReference type="SAM" id="MobiDB-lite"/>
    </source>
</evidence>
<dbReference type="Proteomes" id="UP000325785">
    <property type="component" value="Chromosome"/>
</dbReference>
<gene>
    <name evidence="12" type="primary">hisA_3</name>
    <name evidence="12" type="ORF">RIdsm_04769</name>
</gene>
<comment type="similarity">
    <text evidence="4 10">Belongs to the HisA/HisF family.</text>
</comment>
<keyword evidence="7 10" id="KW-0028">Amino-acid biosynthesis</keyword>
<keyword evidence="9 12" id="KW-0413">Isomerase</keyword>
<dbReference type="EC" id="5.3.1.16" evidence="5"/>
<sequence>MIIYPEIAIKNGRCVTLRKGQMTLPEEHDTSPLDLARHYAAHGAEWLHVADLDATGRHSHDNTALVEQIIREVDIPVQVSGGIHKPHHIDWWIDRGAETVVIGSAAYLGPGVVRSSAERHPFRVLVSVDIRDGEVMVDGWTRPTGTPPLDFLQSFDNLCLAGVIVNDTDYDADLPDGSVALVADLARQLKTPVIASGLAKTLDHVSTLKYLGNIAGAIVGRGLHHGTFTLEEAQRIVVERDTRAMMLRRLSEGAPVKKSRITIHQGPPSEKGTSRPRGARFAKVAESHS</sequence>
<evidence type="ECO:0000256" key="7">
    <source>
        <dbReference type="ARBA" id="ARBA00022605"/>
    </source>
</evidence>
<dbReference type="RefSeq" id="WP_057812910.1">
    <property type="nucleotide sequence ID" value="NZ_CP031598.1"/>
</dbReference>
<dbReference type="Gene3D" id="3.20.20.70">
    <property type="entry name" value="Aldolase class I"/>
    <property type="match status" value="1"/>
</dbReference>
<protein>
    <recommendedName>
        <fullName evidence="5">1-(5-phosphoribosyl)-5-[(5-phosphoribosylamino)methylideneamino]imidazole-4-carboxamideisomerase</fullName>
        <ecNumber evidence="5">5.3.1.16</ecNumber>
    </recommendedName>
</protein>
<evidence type="ECO:0000313" key="12">
    <source>
        <dbReference type="EMBL" id="QEW28928.1"/>
    </source>
</evidence>
<dbReference type="GO" id="GO:0000162">
    <property type="term" value="P:L-tryptophan biosynthetic process"/>
    <property type="evidence" value="ECO:0007669"/>
    <property type="project" value="TreeGrafter"/>
</dbReference>
<dbReference type="Pfam" id="PF00977">
    <property type="entry name" value="His_biosynth"/>
    <property type="match status" value="1"/>
</dbReference>
<dbReference type="GO" id="GO:0003949">
    <property type="term" value="F:1-(5-phosphoribosyl)-5-[(5-phosphoribosylamino)methylideneamino]imidazole-4-carboxamide isomerase activity"/>
    <property type="evidence" value="ECO:0007669"/>
    <property type="project" value="UniProtKB-EC"/>
</dbReference>
<dbReference type="GO" id="GO:0005737">
    <property type="term" value="C:cytoplasm"/>
    <property type="evidence" value="ECO:0007669"/>
    <property type="project" value="UniProtKB-SubCell"/>
</dbReference>
<dbReference type="KEGG" id="rid:RIdsm_04769"/>
<keyword evidence="6" id="KW-0963">Cytoplasm</keyword>
<evidence type="ECO:0000256" key="8">
    <source>
        <dbReference type="ARBA" id="ARBA00023102"/>
    </source>
</evidence>
<dbReference type="UniPathway" id="UPA00031">
    <property type="reaction ID" value="UER00009"/>
</dbReference>
<comment type="pathway">
    <text evidence="3">Amino-acid biosynthesis; L-histidine biosynthesis; L-histidine from 5-phospho-alpha-D-ribose 1-diphosphate: step 4/9.</text>
</comment>
<dbReference type="InterPro" id="IPR006062">
    <property type="entry name" value="His_biosynth"/>
</dbReference>
<dbReference type="PANTHER" id="PTHR43090">
    <property type="entry name" value="1-(5-PHOSPHORIBOSYL)-5-[(5-PHOSPHORIBOSYLAMINO)METHYLIDENEAMINO] IMIDAZOLE-4-CARBOXAMIDE ISOMERASE"/>
    <property type="match status" value="1"/>
</dbReference>
<dbReference type="SUPFAM" id="SSF51366">
    <property type="entry name" value="Ribulose-phoshate binding barrel"/>
    <property type="match status" value="1"/>
</dbReference>
<dbReference type="AlphaFoldDB" id="A0A5P3AKP7"/>